<organism evidence="2">
    <name type="scientific">Halomonas sp. RT37</name>
    <dbReference type="NCBI Taxonomy" id="2950872"/>
    <lineage>
        <taxon>Bacteria</taxon>
        <taxon>Pseudomonadati</taxon>
        <taxon>Pseudomonadota</taxon>
        <taxon>Gammaproteobacteria</taxon>
        <taxon>Oceanospirillales</taxon>
        <taxon>Halomonadaceae</taxon>
        <taxon>Halomonas</taxon>
    </lineage>
</organism>
<sequence>MDGTDHSAMTQSWRALQAINAAQRDTVPIADSQGVIEAWCQAQACRETIRRFVKVATTIMMKVVTVPLAPVVQLDLVMVMVMTVPMMPQLSLLHFLRAQRPMGTRLADTVQHQAGQEQQQQDQVAEAMAQPVEHGKPTRLKGESEDTCSTLVESGIGTTPERA</sequence>
<reference evidence="2" key="1">
    <citation type="submission" date="2022-06" db="EMBL/GenBank/DDBJ databases">
        <title>A novel DMS-producing enzyme.</title>
        <authorList>
            <person name="Zhang Y."/>
        </authorList>
    </citation>
    <scope>NUCLEOTIDE SEQUENCE</scope>
    <source>
        <strain evidence="2">RT37</strain>
    </source>
</reference>
<evidence type="ECO:0000313" key="2">
    <source>
        <dbReference type="EMBL" id="XBO72381.1"/>
    </source>
</evidence>
<feature type="compositionally biased region" description="Basic and acidic residues" evidence="1">
    <location>
        <begin position="133"/>
        <end position="144"/>
    </location>
</feature>
<protein>
    <submittedName>
        <fullName evidence="2">Uncharacterized protein</fullName>
    </submittedName>
</protein>
<feature type="compositionally biased region" description="Low complexity" evidence="1">
    <location>
        <begin position="113"/>
        <end position="130"/>
    </location>
</feature>
<proteinExistence type="predicted"/>
<gene>
    <name evidence="2" type="ORF">NFG58_06645</name>
</gene>
<dbReference type="AlphaFoldDB" id="A0AAU7KL54"/>
<feature type="region of interest" description="Disordered" evidence="1">
    <location>
        <begin position="113"/>
        <end position="163"/>
    </location>
</feature>
<accession>A0AAU7KL54</accession>
<evidence type="ECO:0000256" key="1">
    <source>
        <dbReference type="SAM" id="MobiDB-lite"/>
    </source>
</evidence>
<dbReference type="EMBL" id="CP098827">
    <property type="protein sequence ID" value="XBO72381.1"/>
    <property type="molecule type" value="Genomic_DNA"/>
</dbReference>
<name>A0AAU7KL54_9GAMM</name>
<dbReference type="RefSeq" id="WP_348827818.1">
    <property type="nucleotide sequence ID" value="NZ_CP098827.1"/>
</dbReference>